<feature type="domain" description="Carbohydrate kinase PfkB" evidence="3">
    <location>
        <begin position="5"/>
        <end position="301"/>
    </location>
</feature>
<dbReference type="OrthoDB" id="204058at2759"/>
<accession>A0A1C7NS36</accession>
<evidence type="ECO:0000256" key="1">
    <source>
        <dbReference type="ARBA" id="ARBA00022679"/>
    </source>
</evidence>
<dbReference type="Proteomes" id="UP000093000">
    <property type="component" value="Unassembled WGS sequence"/>
</dbReference>
<reference evidence="4 5" key="1">
    <citation type="submission" date="2016-03" db="EMBL/GenBank/DDBJ databases">
        <title>Choanephora cucurbitarum.</title>
        <authorList>
            <person name="Min B."/>
            <person name="Park H."/>
            <person name="Park J.-H."/>
            <person name="Shin H.-D."/>
            <person name="Choi I.-G."/>
        </authorList>
    </citation>
    <scope>NUCLEOTIDE SEQUENCE [LARGE SCALE GENOMIC DNA]</scope>
    <source>
        <strain evidence="4 5">KUS-F28377</strain>
    </source>
</reference>
<dbReference type="GO" id="GO:0016301">
    <property type="term" value="F:kinase activity"/>
    <property type="evidence" value="ECO:0007669"/>
    <property type="project" value="UniProtKB-KW"/>
</dbReference>
<dbReference type="InterPro" id="IPR002173">
    <property type="entry name" value="Carboh/pur_kinase_PfkB_CS"/>
</dbReference>
<dbReference type="Pfam" id="PF00294">
    <property type="entry name" value="PfkB"/>
    <property type="match status" value="1"/>
</dbReference>
<proteinExistence type="predicted"/>
<name>A0A1C7NS36_9FUNG</name>
<gene>
    <name evidence="4" type="primary">KHK_1</name>
    <name evidence="4" type="ORF">A0J61_00733</name>
</gene>
<dbReference type="STRING" id="101091.A0A1C7NS36"/>
<organism evidence="4 5">
    <name type="scientific">Choanephora cucurbitarum</name>
    <dbReference type="NCBI Taxonomy" id="101091"/>
    <lineage>
        <taxon>Eukaryota</taxon>
        <taxon>Fungi</taxon>
        <taxon>Fungi incertae sedis</taxon>
        <taxon>Mucoromycota</taxon>
        <taxon>Mucoromycotina</taxon>
        <taxon>Mucoromycetes</taxon>
        <taxon>Mucorales</taxon>
        <taxon>Mucorineae</taxon>
        <taxon>Choanephoraceae</taxon>
        <taxon>Choanephoroideae</taxon>
        <taxon>Choanephora</taxon>
    </lineage>
</organism>
<dbReference type="AlphaFoldDB" id="A0A1C7NS36"/>
<evidence type="ECO:0000259" key="3">
    <source>
        <dbReference type="Pfam" id="PF00294"/>
    </source>
</evidence>
<sequence>MKGHSILLVGQVYLDNILHVDHFPKEDTKLRAFAAEQRLGGNTCNTAQVLAQSQPSNVYYLSAVGSRETSSYIIESLKPVKTSDTFLYRQNQITPSSTIIHSKETSSRTIISNNNLDEISLEEFIKVFEQLHSDNGWWVHFEGRNIAETIRQIEWLKKKATQEGWDSKLIISIELEKPDRPDIDLLLPLGDIAFFSKLYAQHHGYQTPASFLSELEKKLCPNAIAFCTWGAESAVAFNNKTKQTWHALPPPVDEVIDSVGAGDTFIAGVIYHMTHFDASLEEVLEFACHLATKKVSQQGFQQLLVCEPK</sequence>
<evidence type="ECO:0000313" key="4">
    <source>
        <dbReference type="EMBL" id="OBZ91206.1"/>
    </source>
</evidence>
<dbReference type="PROSITE" id="PS00584">
    <property type="entry name" value="PFKB_KINASES_2"/>
    <property type="match status" value="1"/>
</dbReference>
<dbReference type="SUPFAM" id="SSF53613">
    <property type="entry name" value="Ribokinase-like"/>
    <property type="match status" value="1"/>
</dbReference>
<keyword evidence="1" id="KW-0808">Transferase</keyword>
<keyword evidence="5" id="KW-1185">Reference proteome</keyword>
<dbReference type="InterPro" id="IPR029056">
    <property type="entry name" value="Ribokinase-like"/>
</dbReference>
<dbReference type="EMBL" id="LUGH01000018">
    <property type="protein sequence ID" value="OBZ91206.1"/>
    <property type="molecule type" value="Genomic_DNA"/>
</dbReference>
<keyword evidence="2 4" id="KW-0418">Kinase</keyword>
<comment type="caution">
    <text evidence="4">The sequence shown here is derived from an EMBL/GenBank/DDBJ whole genome shotgun (WGS) entry which is preliminary data.</text>
</comment>
<dbReference type="InterPro" id="IPR052562">
    <property type="entry name" value="Ketohexokinase-related"/>
</dbReference>
<dbReference type="PANTHER" id="PTHR42774:SF3">
    <property type="entry name" value="KETOHEXOKINASE"/>
    <property type="match status" value="1"/>
</dbReference>
<evidence type="ECO:0000313" key="5">
    <source>
        <dbReference type="Proteomes" id="UP000093000"/>
    </source>
</evidence>
<dbReference type="Gene3D" id="3.40.1190.20">
    <property type="match status" value="1"/>
</dbReference>
<dbReference type="InParanoid" id="A0A1C7NS36"/>
<dbReference type="InterPro" id="IPR011611">
    <property type="entry name" value="PfkB_dom"/>
</dbReference>
<evidence type="ECO:0000256" key="2">
    <source>
        <dbReference type="ARBA" id="ARBA00022777"/>
    </source>
</evidence>
<protein>
    <submittedName>
        <fullName evidence="4">Ketohexokinase</fullName>
    </submittedName>
</protein>
<dbReference type="PANTHER" id="PTHR42774">
    <property type="entry name" value="PHOSPHOTRANSFERASE SYSTEM TRANSPORT PROTEIN"/>
    <property type="match status" value="1"/>
</dbReference>